<comment type="caution">
    <text evidence="6">Lacks conserved residue(s) required for the propagation of feature annotation.</text>
</comment>
<dbReference type="InterPro" id="IPR048290">
    <property type="entry name" value="ZP_chr"/>
</dbReference>
<evidence type="ECO:0000256" key="3">
    <source>
        <dbReference type="ARBA" id="ARBA00022801"/>
    </source>
</evidence>
<evidence type="ECO:0000256" key="2">
    <source>
        <dbReference type="ARBA" id="ARBA00022729"/>
    </source>
</evidence>
<dbReference type="Pfam" id="PF23344">
    <property type="entry name" value="ZP-N"/>
    <property type="match status" value="1"/>
</dbReference>
<evidence type="ECO:0000256" key="6">
    <source>
        <dbReference type="PROSITE-ProRule" id="PRU00059"/>
    </source>
</evidence>
<protein>
    <recommendedName>
        <fullName evidence="13">CUB and zona pellucida-like domain-containing protein 1</fullName>
    </recommendedName>
</protein>
<keyword evidence="5" id="KW-0325">Glycoprotein</keyword>
<evidence type="ECO:0000259" key="9">
    <source>
        <dbReference type="PROSITE" id="PS01180"/>
    </source>
</evidence>
<proteinExistence type="predicted"/>
<gene>
    <name evidence="11" type="ORF">NDU88_006236</name>
</gene>
<dbReference type="EMBL" id="JANPWB010000010">
    <property type="protein sequence ID" value="KAJ1139873.1"/>
    <property type="molecule type" value="Genomic_DNA"/>
</dbReference>
<feature type="chain" id="PRO_5043485087" description="CUB and zona pellucida-like domain-containing protein 1" evidence="8">
    <location>
        <begin position="21"/>
        <end position="596"/>
    </location>
</feature>
<dbReference type="Proteomes" id="UP001066276">
    <property type="component" value="Chromosome 6"/>
</dbReference>
<keyword evidence="4" id="KW-1015">Disulfide bond</keyword>
<dbReference type="GO" id="GO:0006508">
    <property type="term" value="P:proteolysis"/>
    <property type="evidence" value="ECO:0007669"/>
    <property type="project" value="UniProtKB-KW"/>
</dbReference>
<keyword evidence="1" id="KW-0645">Protease</keyword>
<evidence type="ECO:0000259" key="10">
    <source>
        <dbReference type="PROSITE" id="PS51034"/>
    </source>
</evidence>
<evidence type="ECO:0000256" key="1">
    <source>
        <dbReference type="ARBA" id="ARBA00022670"/>
    </source>
</evidence>
<dbReference type="FunFam" id="2.60.40.4100:FF:000005">
    <property type="entry name" value="Deleted in malignant brain tumors 1"/>
    <property type="match status" value="1"/>
</dbReference>
<accession>A0AAV7QNE0</accession>
<feature type="transmembrane region" description="Helical" evidence="7">
    <location>
        <begin position="558"/>
        <end position="578"/>
    </location>
</feature>
<evidence type="ECO:0008006" key="13">
    <source>
        <dbReference type="Google" id="ProtNLM"/>
    </source>
</evidence>
<keyword evidence="7" id="KW-1133">Transmembrane helix</keyword>
<feature type="domain" description="CUB" evidence="9">
    <location>
        <begin position="31"/>
        <end position="139"/>
    </location>
</feature>
<evidence type="ECO:0000256" key="7">
    <source>
        <dbReference type="SAM" id="Phobius"/>
    </source>
</evidence>
<evidence type="ECO:0000313" key="12">
    <source>
        <dbReference type="Proteomes" id="UP001066276"/>
    </source>
</evidence>
<dbReference type="Gene3D" id="2.60.40.3210">
    <property type="entry name" value="Zona pellucida, ZP-N domain"/>
    <property type="match status" value="1"/>
</dbReference>
<keyword evidence="12" id="KW-1185">Reference proteome</keyword>
<dbReference type="InterPro" id="IPR055356">
    <property type="entry name" value="ZP-N"/>
</dbReference>
<dbReference type="FunFam" id="2.60.120.290:FF:000013">
    <property type="entry name" value="Membrane frizzled-related protein"/>
    <property type="match status" value="1"/>
</dbReference>
<dbReference type="CDD" id="cd00041">
    <property type="entry name" value="CUB"/>
    <property type="match status" value="1"/>
</dbReference>
<sequence>MSTNRWRVSLLLLAFGLALAEKDPVEVQAKCGANLQDPWKAFPLILKANADCTWTITKEDTRTIRLIFSDYTFNPKSDCSQENITVYDADSSSAPLLGGLCKDSKGSGIFESSSSSLTFRIITDSAEYERNFFAFYYYYSPDDVSQQCGGNLTKPTGTFTSPNYPAFHPAFTFCVWHITVKPRATIHVVFSEIFLELDPTCRFDFLALYDGPSTSSPLIGEVCGRTTREYESSSNTLTVLLSTDYANSYRGFSAKYTTEKNITLTCTPRDMTVVIKQSYLQWLGYTEKDLSLIEPTCRTNTSNPVEFNIPLNSCGTLRQVIDDDTVSYTNVITASPSGVVVTRQKMLQIIARCEMANKTIVEIMYTTEDDIIQMESSNSHYDLSINFFKSATFDELVSESPYYVDLNQTLYTEIALHSSDPNLEVFIDSCIASPKSNFGPPNYDLIQYGCEKDETCHIHPLHERYGRFQFSAFKFLTEQPSIYMQCKVVVCDRNDTNSRCTQGCLPRHKRDLSSRSRTVNAVVGPIRLKSNHGTLDKSDSINRAQSDATAGSQGTSSIFLIAAVVLVVNSVILVLAALRSYRNTHSGYRYQKLPGL</sequence>
<name>A0AAV7QNE0_PLEWA</name>
<keyword evidence="2 8" id="KW-0732">Signal</keyword>
<dbReference type="InterPro" id="IPR000859">
    <property type="entry name" value="CUB_dom"/>
</dbReference>
<dbReference type="Pfam" id="PF00431">
    <property type="entry name" value="CUB"/>
    <property type="match status" value="2"/>
</dbReference>
<comment type="caution">
    <text evidence="11">The sequence shown here is derived from an EMBL/GenBank/DDBJ whole genome shotgun (WGS) entry which is preliminary data.</text>
</comment>
<evidence type="ECO:0000256" key="8">
    <source>
        <dbReference type="SAM" id="SignalP"/>
    </source>
</evidence>
<dbReference type="SMART" id="SM00042">
    <property type="entry name" value="CUB"/>
    <property type="match status" value="2"/>
</dbReference>
<evidence type="ECO:0000313" key="11">
    <source>
        <dbReference type="EMBL" id="KAJ1139873.1"/>
    </source>
</evidence>
<organism evidence="11 12">
    <name type="scientific">Pleurodeles waltl</name>
    <name type="common">Iberian ribbed newt</name>
    <dbReference type="NCBI Taxonomy" id="8319"/>
    <lineage>
        <taxon>Eukaryota</taxon>
        <taxon>Metazoa</taxon>
        <taxon>Chordata</taxon>
        <taxon>Craniata</taxon>
        <taxon>Vertebrata</taxon>
        <taxon>Euteleostomi</taxon>
        <taxon>Amphibia</taxon>
        <taxon>Batrachia</taxon>
        <taxon>Caudata</taxon>
        <taxon>Salamandroidea</taxon>
        <taxon>Salamandridae</taxon>
        <taxon>Pleurodelinae</taxon>
        <taxon>Pleurodeles</taxon>
    </lineage>
</organism>
<keyword evidence="7" id="KW-0812">Transmembrane</keyword>
<feature type="signal peptide" evidence="8">
    <location>
        <begin position="1"/>
        <end position="20"/>
    </location>
</feature>
<dbReference type="InterPro" id="IPR042235">
    <property type="entry name" value="ZP-C_dom"/>
</dbReference>
<keyword evidence="7" id="KW-0472">Membrane</keyword>
<dbReference type="AlphaFoldDB" id="A0AAV7QNE0"/>
<dbReference type="SMART" id="SM00241">
    <property type="entry name" value="ZP"/>
    <property type="match status" value="1"/>
</dbReference>
<dbReference type="PROSITE" id="PS01180">
    <property type="entry name" value="CUB"/>
    <property type="match status" value="2"/>
</dbReference>
<feature type="domain" description="CUB" evidence="9">
    <location>
        <begin position="148"/>
        <end position="259"/>
    </location>
</feature>
<dbReference type="Gene3D" id="2.60.120.290">
    <property type="entry name" value="Spermadhesin, CUB domain"/>
    <property type="match status" value="2"/>
</dbReference>
<dbReference type="InterPro" id="IPR001507">
    <property type="entry name" value="ZP_dom"/>
</dbReference>
<dbReference type="SUPFAM" id="SSF49854">
    <property type="entry name" value="Spermadhesin, CUB domain"/>
    <property type="match status" value="2"/>
</dbReference>
<dbReference type="PROSITE" id="PS51034">
    <property type="entry name" value="ZP_2"/>
    <property type="match status" value="1"/>
</dbReference>
<dbReference type="PANTHER" id="PTHR14002:SF27">
    <property type="entry name" value="CUB AND ZONA PELLUCIDA-LIKE DOMAIN-CONTAINING PROTEIN 1"/>
    <property type="match status" value="1"/>
</dbReference>
<evidence type="ECO:0000256" key="5">
    <source>
        <dbReference type="ARBA" id="ARBA00023180"/>
    </source>
</evidence>
<dbReference type="Pfam" id="PF00100">
    <property type="entry name" value="Zona_pellucida"/>
    <property type="match status" value="1"/>
</dbReference>
<evidence type="ECO:0000256" key="4">
    <source>
        <dbReference type="ARBA" id="ARBA00023157"/>
    </source>
</evidence>
<dbReference type="Gene3D" id="2.60.40.4100">
    <property type="entry name" value="Zona pellucida, ZP-C domain"/>
    <property type="match status" value="1"/>
</dbReference>
<dbReference type="PANTHER" id="PTHR14002">
    <property type="entry name" value="ENDOGLIN/TGF-BETA RECEPTOR TYPE III"/>
    <property type="match status" value="1"/>
</dbReference>
<reference evidence="11" key="1">
    <citation type="journal article" date="2022" name="bioRxiv">
        <title>Sequencing and chromosome-scale assembly of the giantPleurodeles waltlgenome.</title>
        <authorList>
            <person name="Brown T."/>
            <person name="Elewa A."/>
            <person name="Iarovenko S."/>
            <person name="Subramanian E."/>
            <person name="Araus A.J."/>
            <person name="Petzold A."/>
            <person name="Susuki M."/>
            <person name="Suzuki K.-i.T."/>
            <person name="Hayashi T."/>
            <person name="Toyoda A."/>
            <person name="Oliveira C."/>
            <person name="Osipova E."/>
            <person name="Leigh N.D."/>
            <person name="Simon A."/>
            <person name="Yun M.H."/>
        </authorList>
    </citation>
    <scope>NUCLEOTIDE SEQUENCE</scope>
    <source>
        <strain evidence="11">20211129_DDA</strain>
        <tissue evidence="11">Liver</tissue>
    </source>
</reference>
<dbReference type="GO" id="GO:0008233">
    <property type="term" value="F:peptidase activity"/>
    <property type="evidence" value="ECO:0007669"/>
    <property type="project" value="UniProtKB-KW"/>
</dbReference>
<feature type="domain" description="ZP" evidence="10">
    <location>
        <begin position="265"/>
        <end position="507"/>
    </location>
</feature>
<keyword evidence="3" id="KW-0378">Hydrolase</keyword>
<dbReference type="InterPro" id="IPR055355">
    <property type="entry name" value="ZP-C"/>
</dbReference>
<dbReference type="InterPro" id="IPR035914">
    <property type="entry name" value="Sperma_CUB_dom_sf"/>
</dbReference>
<dbReference type="PRINTS" id="PR00023">
    <property type="entry name" value="ZPELLUCIDA"/>
</dbReference>